<name>B8HSY1_CYAP4</name>
<organism evidence="1">
    <name type="scientific">Cyanothece sp. (strain PCC 7425 / ATCC 29141)</name>
    <dbReference type="NCBI Taxonomy" id="395961"/>
    <lineage>
        <taxon>Bacteria</taxon>
        <taxon>Bacillati</taxon>
        <taxon>Cyanobacteriota</taxon>
        <taxon>Cyanophyceae</taxon>
        <taxon>Gomontiellales</taxon>
        <taxon>Cyanothecaceae</taxon>
        <taxon>Cyanothece</taxon>
    </lineage>
</organism>
<dbReference type="STRING" id="395961.Cyan7425_0386"/>
<dbReference type="HOGENOM" id="CLU_2522002_0_0_3"/>
<protein>
    <submittedName>
        <fullName evidence="1">Uncharacterized protein</fullName>
    </submittedName>
</protein>
<gene>
    <name evidence="1" type="ordered locus">Cyan7425_0386</name>
</gene>
<accession>B8HSY1</accession>
<reference evidence="1" key="1">
    <citation type="submission" date="2009-01" db="EMBL/GenBank/DDBJ databases">
        <title>Complete sequence of chromosome Cyanothece sp. PCC 7425.</title>
        <authorList>
            <consortium name="US DOE Joint Genome Institute"/>
            <person name="Lucas S."/>
            <person name="Copeland A."/>
            <person name="Lapidus A."/>
            <person name="Glavina del Rio T."/>
            <person name="Dalin E."/>
            <person name="Tice H."/>
            <person name="Bruce D."/>
            <person name="Goodwin L."/>
            <person name="Pitluck S."/>
            <person name="Sims D."/>
            <person name="Meineke L."/>
            <person name="Brettin T."/>
            <person name="Detter J.C."/>
            <person name="Han C."/>
            <person name="Larimer F."/>
            <person name="Land M."/>
            <person name="Hauser L."/>
            <person name="Kyrpides N."/>
            <person name="Ovchinnikova G."/>
            <person name="Liberton M."/>
            <person name="Stoeckel J."/>
            <person name="Banerjee A."/>
            <person name="Singh A."/>
            <person name="Page L."/>
            <person name="Sato H."/>
            <person name="Zhao L."/>
            <person name="Sherman L."/>
            <person name="Pakrasi H."/>
            <person name="Richardson P."/>
        </authorList>
    </citation>
    <scope>NUCLEOTIDE SEQUENCE</scope>
    <source>
        <strain evidence="1">PCC 7425</strain>
    </source>
</reference>
<dbReference type="OrthoDB" id="576894at2"/>
<sequence length="84" mass="9275">MQTIKVRSRVSADGRLQLQLPDQLANQEIEIVLVYQTVELTQEQSLSSANDPLIGLFSGSTDLATQSEEILQDLSNSPTPNRFS</sequence>
<dbReference type="KEGG" id="cyn:Cyan7425_0386"/>
<proteinExistence type="predicted"/>
<dbReference type="EMBL" id="CP001344">
    <property type="protein sequence ID" value="ACL42778.1"/>
    <property type="molecule type" value="Genomic_DNA"/>
</dbReference>
<evidence type="ECO:0000313" key="1">
    <source>
        <dbReference type="EMBL" id="ACL42778.1"/>
    </source>
</evidence>
<dbReference type="AlphaFoldDB" id="B8HSY1"/>